<name>B4P1R5_DROYA</name>
<proteinExistence type="inferred from homology"/>
<dbReference type="Pfam" id="PF16901">
    <property type="entry name" value="DAO_C"/>
    <property type="match status" value="1"/>
</dbReference>
<dbReference type="AlphaFoldDB" id="B4P1R5"/>
<keyword evidence="17" id="KW-1185">Reference proteome</keyword>
<dbReference type="FunFam" id="1.10.238.10:FF:000576">
    <property type="entry name" value="Glycerol-3-phosphate dehydrogenase"/>
    <property type="match status" value="1"/>
</dbReference>
<evidence type="ECO:0000313" key="16">
    <source>
        <dbReference type="EMBL" id="EDW89201.2"/>
    </source>
</evidence>
<keyword evidence="7" id="KW-0479">Metal-binding</keyword>
<dbReference type="SUPFAM" id="SSF54373">
    <property type="entry name" value="FAD-linked reductases, C-terminal domain"/>
    <property type="match status" value="1"/>
</dbReference>
<dbReference type="SMR" id="B4P1R5"/>
<dbReference type="SMART" id="SM00054">
    <property type="entry name" value="EFh"/>
    <property type="match status" value="2"/>
</dbReference>
<dbReference type="OrthoDB" id="264015at2759"/>
<dbReference type="InterPro" id="IPR011992">
    <property type="entry name" value="EF-hand-dom_pair"/>
</dbReference>
<dbReference type="Gene3D" id="1.10.8.870">
    <property type="entry name" value="Alpha-glycerophosphate oxidase, cap domain"/>
    <property type="match status" value="1"/>
</dbReference>
<dbReference type="GO" id="GO:0006072">
    <property type="term" value="P:glycerol-3-phosphate metabolic process"/>
    <property type="evidence" value="ECO:0007669"/>
    <property type="project" value="UniProtKB-UniRule"/>
</dbReference>
<feature type="domain" description="EF-hand" evidence="15">
    <location>
        <begin position="655"/>
        <end position="690"/>
    </location>
</feature>
<dbReference type="InterPro" id="IPR000447">
    <property type="entry name" value="G3P_DH_FAD-dep"/>
</dbReference>
<dbReference type="Gene3D" id="3.50.50.60">
    <property type="entry name" value="FAD/NAD(P)-binding domain"/>
    <property type="match status" value="1"/>
</dbReference>
<evidence type="ECO:0000259" key="15">
    <source>
        <dbReference type="PROSITE" id="PS50222"/>
    </source>
</evidence>
<dbReference type="eggNOG" id="KOG0042">
    <property type="taxonomic scope" value="Eukaryota"/>
</dbReference>
<organism evidence="16 17">
    <name type="scientific">Drosophila yakuba</name>
    <name type="common">Fruit fly</name>
    <dbReference type="NCBI Taxonomy" id="7245"/>
    <lineage>
        <taxon>Eukaryota</taxon>
        <taxon>Metazoa</taxon>
        <taxon>Ecdysozoa</taxon>
        <taxon>Arthropoda</taxon>
        <taxon>Hexapoda</taxon>
        <taxon>Insecta</taxon>
        <taxon>Pterygota</taxon>
        <taxon>Neoptera</taxon>
        <taxon>Endopterygota</taxon>
        <taxon>Diptera</taxon>
        <taxon>Brachycera</taxon>
        <taxon>Muscomorpha</taxon>
        <taxon>Ephydroidea</taxon>
        <taxon>Drosophilidae</taxon>
        <taxon>Drosophila</taxon>
        <taxon>Sophophora</taxon>
    </lineage>
</organism>
<evidence type="ECO:0000256" key="6">
    <source>
        <dbReference type="ARBA" id="ARBA00022630"/>
    </source>
</evidence>
<comment type="cofactor">
    <cofactor evidence="1 14">
        <name>FAD</name>
        <dbReference type="ChEBI" id="CHEBI:57692"/>
    </cofactor>
</comment>
<evidence type="ECO:0000256" key="8">
    <source>
        <dbReference type="ARBA" id="ARBA00022737"/>
    </source>
</evidence>
<dbReference type="PANTHER" id="PTHR11985">
    <property type="entry name" value="GLYCEROL-3-PHOSPHATE DEHYDROGENASE"/>
    <property type="match status" value="1"/>
</dbReference>
<evidence type="ECO:0000256" key="4">
    <source>
        <dbReference type="ARBA" id="ARBA00007330"/>
    </source>
</evidence>
<dbReference type="FunFam" id="1.10.8.870:FF:000001">
    <property type="entry name" value="Glycerol-3-phosphate dehydrogenase"/>
    <property type="match status" value="1"/>
</dbReference>
<sequence>MFFFTCMYIKHISKSKQIRPNFFLVQSDVRYFVCPRRYSSNSLCKHGGNIMAKVLQMAVMLGSSKLGHGAFGFDERQTDSTPVPQMKRELPTRKMCLEAFKRTHYDILIIGGGAVGSGCALDAATRGLKTALVEANDFGSGTSSKSSKLLHGGLRDLEQAISRLDVAAFRRVRSSLQERSHIGNLAPHLSQPVPILLPVHHWWEAPLYYIKLKIYHLMAPKTTRSFQYLSANEALELFPMLRRQELFGAFVFYEGQHDDARMCLSVALTAARYGADICNHMKVSRLIKNKEGNVAGAEAVDQLTGKKYSIRAKVVVNATGHMSDSLRQMEDSEAKPLCTRSWSSIIVLPRYYCPEEVGVFDPHTPSGRSIFFLPWQGHTLVGSSDEPLNLPEQDTQPTETDVQSLLDCVKHFVTPNFDVRRCDVLAVWGGYKPLPVQSDSLHHTLFKNHVIQLGPRNMLSIVGGTWSSFRVLAEKTVNAAIRYGDLSPLRRESVTAESCKLDGASGWGPKMFIRLVQDFGMERDVAEHLSNTYGSNAFKVAVSADSSGKAWPIVGKRLHSEFPYIEAEVKQGVRDFACTLEDMVARRLRVAFLNVQVAEEILPQVANIMAKELSWSRDQIKKQIRKTRTFLNSQMGQLTKESASQLNIPIKMSVSQVRKFAGQFRQMDKNKTGYVSIADCCRAMKTMGVKEVPVDLMHNVLRDIDVHAQGKVNLYEFLLLMSAIVQGNTEYLRYARLYLDHKKHMKGSNFPIVMQMERAGGGL</sequence>
<dbReference type="InterPro" id="IPR038299">
    <property type="entry name" value="DAO_C_sf"/>
</dbReference>
<dbReference type="GO" id="GO:0005739">
    <property type="term" value="C:mitochondrion"/>
    <property type="evidence" value="ECO:0007669"/>
    <property type="project" value="UniProtKB-SubCell"/>
</dbReference>
<evidence type="ECO:0000256" key="5">
    <source>
        <dbReference type="ARBA" id="ARBA00013029"/>
    </source>
</evidence>
<evidence type="ECO:0000256" key="7">
    <source>
        <dbReference type="ARBA" id="ARBA00022723"/>
    </source>
</evidence>
<evidence type="ECO:0000256" key="9">
    <source>
        <dbReference type="ARBA" id="ARBA00022827"/>
    </source>
</evidence>
<dbReference type="PRINTS" id="PR01001">
    <property type="entry name" value="FADG3PDH"/>
</dbReference>
<dbReference type="EC" id="1.1.5.3" evidence="5 14"/>
<dbReference type="KEGG" id="dya:Dyak_GE19132"/>
<comment type="similarity">
    <text evidence="4 14">Belongs to the FAD-dependent glycerol-3-phosphate dehydrogenase family.</text>
</comment>
<dbReference type="SUPFAM" id="SSF51905">
    <property type="entry name" value="FAD/NAD(P)-binding domain"/>
    <property type="match status" value="1"/>
</dbReference>
<dbReference type="GO" id="GO:0005509">
    <property type="term" value="F:calcium ion binding"/>
    <property type="evidence" value="ECO:0007669"/>
    <property type="project" value="InterPro"/>
</dbReference>
<dbReference type="Gene3D" id="3.30.9.10">
    <property type="entry name" value="D-Amino Acid Oxidase, subunit A, domain 2"/>
    <property type="match status" value="1"/>
</dbReference>
<gene>
    <name evidence="16" type="primary">Dyak\GE19132</name>
    <name evidence="16" type="synonym">dyak_GLEANR_2907</name>
    <name evidence="16" type="synonym">GE19132</name>
    <name evidence="16" type="synonym">GPO-2</name>
    <name evidence="16" type="ORF">Dyak_GE19132</name>
</gene>
<keyword evidence="11" id="KW-0809">Transit peptide</keyword>
<reference evidence="16 17" key="2">
    <citation type="journal article" date="2007" name="PLoS Biol.">
        <title>Principles of genome evolution in the Drosophila melanogaster species group.</title>
        <authorList>
            <person name="Ranz J.M."/>
            <person name="Maurin D."/>
            <person name="Chan Y.S."/>
            <person name="von Grotthuss M."/>
            <person name="Hillier L.W."/>
            <person name="Roote J."/>
            <person name="Ashburner M."/>
            <person name="Bergman C.M."/>
        </authorList>
    </citation>
    <scope>NUCLEOTIDE SEQUENCE [LARGE SCALE GENOMIC DNA]</scope>
    <source>
        <strain evidence="17">Tai18E2 / Tucson 14021-0261.01</strain>
    </source>
</reference>
<dbReference type="Gene3D" id="1.10.238.10">
    <property type="entry name" value="EF-hand"/>
    <property type="match status" value="1"/>
</dbReference>
<dbReference type="InterPro" id="IPR031656">
    <property type="entry name" value="DAO_C"/>
</dbReference>
<protein>
    <recommendedName>
        <fullName evidence="5 14">Glycerol-3-phosphate dehydrogenase</fullName>
        <ecNumber evidence="5 14">1.1.5.3</ecNumber>
    </recommendedName>
</protein>
<dbReference type="PROSITE" id="PS50222">
    <property type="entry name" value="EF_HAND_2"/>
    <property type="match status" value="1"/>
</dbReference>
<evidence type="ECO:0000256" key="14">
    <source>
        <dbReference type="RuleBase" id="RU361217"/>
    </source>
</evidence>
<dbReference type="InterPro" id="IPR006076">
    <property type="entry name" value="FAD-dep_OxRdtase"/>
</dbReference>
<evidence type="ECO:0000313" key="17">
    <source>
        <dbReference type="Proteomes" id="UP000002282"/>
    </source>
</evidence>
<keyword evidence="10" id="KW-0106">Calcium</keyword>
<dbReference type="InterPro" id="IPR002048">
    <property type="entry name" value="EF_hand_dom"/>
</dbReference>
<keyword evidence="8" id="KW-0677">Repeat</keyword>
<dbReference type="GO" id="GO:0004368">
    <property type="term" value="F:glycerol-3-phosphate dehydrogenase (quinone) activity"/>
    <property type="evidence" value="ECO:0007669"/>
    <property type="project" value="UniProtKB-EC"/>
</dbReference>
<dbReference type="Proteomes" id="UP000002282">
    <property type="component" value="Chromosome 2L"/>
</dbReference>
<dbReference type="PROSITE" id="PS00977">
    <property type="entry name" value="FAD_G3PDH_1"/>
    <property type="match status" value="1"/>
</dbReference>
<evidence type="ECO:0000256" key="3">
    <source>
        <dbReference type="ARBA" id="ARBA00004745"/>
    </source>
</evidence>
<reference evidence="16 17" key="1">
    <citation type="journal article" date="2007" name="Nature">
        <title>Evolution of genes and genomes on the Drosophila phylogeny.</title>
        <authorList>
            <consortium name="Drosophila 12 Genomes Consortium"/>
            <person name="Clark A.G."/>
            <person name="Eisen M.B."/>
            <person name="Smith D.R."/>
            <person name="Bergman C.M."/>
            <person name="Oliver B."/>
            <person name="Markow T.A."/>
            <person name="Kaufman T.C."/>
            <person name="Kellis M."/>
            <person name="Gelbart W."/>
            <person name="Iyer V.N."/>
            <person name="Pollard D.A."/>
            <person name="Sackton T.B."/>
            <person name="Larracuente A.M."/>
            <person name="Singh N.D."/>
            <person name="Abad J.P."/>
            <person name="Abt D.N."/>
            <person name="Adryan B."/>
            <person name="Aguade M."/>
            <person name="Akashi H."/>
            <person name="Anderson W.W."/>
            <person name="Aquadro C.F."/>
            <person name="Ardell D.H."/>
            <person name="Arguello R."/>
            <person name="Artieri C.G."/>
            <person name="Barbash D.A."/>
            <person name="Barker D."/>
            <person name="Barsanti P."/>
            <person name="Batterham P."/>
            <person name="Batzoglou S."/>
            <person name="Begun D."/>
            <person name="Bhutkar A."/>
            <person name="Blanco E."/>
            <person name="Bosak S.A."/>
            <person name="Bradley R.K."/>
            <person name="Brand A.D."/>
            <person name="Brent M.R."/>
            <person name="Brooks A.N."/>
            <person name="Brown R.H."/>
            <person name="Butlin R.K."/>
            <person name="Caggese C."/>
            <person name="Calvi B.R."/>
            <person name="Bernardo de Carvalho A."/>
            <person name="Caspi A."/>
            <person name="Castrezana S."/>
            <person name="Celniker S.E."/>
            <person name="Chang J.L."/>
            <person name="Chapple C."/>
            <person name="Chatterji S."/>
            <person name="Chinwalla A."/>
            <person name="Civetta A."/>
            <person name="Clifton S.W."/>
            <person name="Comeron J.M."/>
            <person name="Costello J.C."/>
            <person name="Coyne J.A."/>
            <person name="Daub J."/>
            <person name="David R.G."/>
            <person name="Delcher A.L."/>
            <person name="Delehaunty K."/>
            <person name="Do C.B."/>
            <person name="Ebling H."/>
            <person name="Edwards K."/>
            <person name="Eickbush T."/>
            <person name="Evans J.D."/>
            <person name="Filipski A."/>
            <person name="Findeiss S."/>
            <person name="Freyhult E."/>
            <person name="Fulton L."/>
            <person name="Fulton R."/>
            <person name="Garcia A.C."/>
            <person name="Gardiner A."/>
            <person name="Garfield D.A."/>
            <person name="Garvin B.E."/>
            <person name="Gibson G."/>
            <person name="Gilbert D."/>
            <person name="Gnerre S."/>
            <person name="Godfrey J."/>
            <person name="Good R."/>
            <person name="Gotea V."/>
            <person name="Gravely B."/>
            <person name="Greenberg A.J."/>
            <person name="Griffiths-Jones S."/>
            <person name="Gross S."/>
            <person name="Guigo R."/>
            <person name="Gustafson E.A."/>
            <person name="Haerty W."/>
            <person name="Hahn M.W."/>
            <person name="Halligan D.L."/>
            <person name="Halpern A.L."/>
            <person name="Halter G.M."/>
            <person name="Han M.V."/>
            <person name="Heger A."/>
            <person name="Hillier L."/>
            <person name="Hinrichs A.S."/>
            <person name="Holmes I."/>
            <person name="Hoskins R.A."/>
            <person name="Hubisz M.J."/>
            <person name="Hultmark D."/>
            <person name="Huntley M.A."/>
            <person name="Jaffe D.B."/>
            <person name="Jagadeeshan S."/>
            <person name="Jeck W.R."/>
            <person name="Johnson J."/>
            <person name="Jones C.D."/>
            <person name="Jordan W.C."/>
            <person name="Karpen G.H."/>
            <person name="Kataoka E."/>
            <person name="Keightley P.D."/>
            <person name="Kheradpour P."/>
            <person name="Kirkness E.F."/>
            <person name="Koerich L.B."/>
            <person name="Kristiansen K."/>
            <person name="Kudrna D."/>
            <person name="Kulathinal R.J."/>
            <person name="Kumar S."/>
            <person name="Kwok R."/>
            <person name="Lander E."/>
            <person name="Langley C.H."/>
            <person name="Lapoint R."/>
            <person name="Lazzaro B.P."/>
            <person name="Lee S.J."/>
            <person name="Levesque L."/>
            <person name="Li R."/>
            <person name="Lin C.F."/>
            <person name="Lin M.F."/>
            <person name="Lindblad-Toh K."/>
            <person name="Llopart A."/>
            <person name="Long M."/>
            <person name="Low L."/>
            <person name="Lozovsky E."/>
            <person name="Lu J."/>
            <person name="Luo M."/>
            <person name="Machado C.A."/>
            <person name="Makalowski W."/>
            <person name="Marzo M."/>
            <person name="Matsuda M."/>
            <person name="Matzkin L."/>
            <person name="McAllister B."/>
            <person name="McBride C.S."/>
            <person name="McKernan B."/>
            <person name="McKernan K."/>
            <person name="Mendez-Lago M."/>
            <person name="Minx P."/>
            <person name="Mollenhauer M.U."/>
            <person name="Montooth K."/>
            <person name="Mount S.M."/>
            <person name="Mu X."/>
            <person name="Myers E."/>
            <person name="Negre B."/>
            <person name="Newfeld S."/>
            <person name="Nielsen R."/>
            <person name="Noor M.A."/>
            <person name="O'Grady P."/>
            <person name="Pachter L."/>
            <person name="Papaceit M."/>
            <person name="Parisi M.J."/>
            <person name="Parisi M."/>
            <person name="Parts L."/>
            <person name="Pedersen J.S."/>
            <person name="Pesole G."/>
            <person name="Phillippy A.M."/>
            <person name="Ponting C.P."/>
            <person name="Pop M."/>
            <person name="Porcelli D."/>
            <person name="Powell J.R."/>
            <person name="Prohaska S."/>
            <person name="Pruitt K."/>
            <person name="Puig M."/>
            <person name="Quesneville H."/>
            <person name="Ram K.R."/>
            <person name="Rand D."/>
            <person name="Rasmussen M.D."/>
            <person name="Reed L.K."/>
            <person name="Reenan R."/>
            <person name="Reily A."/>
            <person name="Remington K.A."/>
            <person name="Rieger T.T."/>
            <person name="Ritchie M.G."/>
            <person name="Robin C."/>
            <person name="Rogers Y.H."/>
            <person name="Rohde C."/>
            <person name="Rozas J."/>
            <person name="Rubenfield M.J."/>
            <person name="Ruiz A."/>
            <person name="Russo S."/>
            <person name="Salzberg S.L."/>
            <person name="Sanchez-Gracia A."/>
            <person name="Saranga D.J."/>
            <person name="Sato H."/>
            <person name="Schaeffer S.W."/>
            <person name="Schatz M.C."/>
            <person name="Schlenke T."/>
            <person name="Schwartz R."/>
            <person name="Segarra C."/>
            <person name="Singh R.S."/>
            <person name="Sirot L."/>
            <person name="Sirota M."/>
            <person name="Sisneros N.B."/>
            <person name="Smith C.D."/>
            <person name="Smith T.F."/>
            <person name="Spieth J."/>
            <person name="Stage D.E."/>
            <person name="Stark A."/>
            <person name="Stephan W."/>
            <person name="Strausberg R.L."/>
            <person name="Strempel S."/>
            <person name="Sturgill D."/>
            <person name="Sutton G."/>
            <person name="Sutton G.G."/>
            <person name="Tao W."/>
            <person name="Teichmann S."/>
            <person name="Tobari Y.N."/>
            <person name="Tomimura Y."/>
            <person name="Tsolas J.M."/>
            <person name="Valente V.L."/>
            <person name="Venter E."/>
            <person name="Venter J.C."/>
            <person name="Vicario S."/>
            <person name="Vieira F.G."/>
            <person name="Vilella A.J."/>
            <person name="Villasante A."/>
            <person name="Walenz B."/>
            <person name="Wang J."/>
            <person name="Wasserman M."/>
            <person name="Watts T."/>
            <person name="Wilson D."/>
            <person name="Wilson R.K."/>
            <person name="Wing R.A."/>
            <person name="Wolfner M.F."/>
            <person name="Wong A."/>
            <person name="Wong G.K."/>
            <person name="Wu C.I."/>
            <person name="Wu G."/>
            <person name="Yamamoto D."/>
            <person name="Yang H.P."/>
            <person name="Yang S.P."/>
            <person name="Yorke J.A."/>
            <person name="Yoshida K."/>
            <person name="Zdobnov E."/>
            <person name="Zhang P."/>
            <person name="Zhang Y."/>
            <person name="Zimin A.V."/>
            <person name="Baldwin J."/>
            <person name="Abdouelleil A."/>
            <person name="Abdulkadir J."/>
            <person name="Abebe A."/>
            <person name="Abera B."/>
            <person name="Abreu J."/>
            <person name="Acer S.C."/>
            <person name="Aftuck L."/>
            <person name="Alexander A."/>
            <person name="An P."/>
            <person name="Anderson E."/>
            <person name="Anderson S."/>
            <person name="Arachi H."/>
            <person name="Azer M."/>
            <person name="Bachantsang P."/>
            <person name="Barry A."/>
            <person name="Bayul T."/>
            <person name="Berlin A."/>
            <person name="Bessette D."/>
            <person name="Bloom T."/>
            <person name="Blye J."/>
            <person name="Boguslavskiy L."/>
            <person name="Bonnet C."/>
            <person name="Boukhgalter B."/>
            <person name="Bourzgui I."/>
            <person name="Brown A."/>
            <person name="Cahill P."/>
            <person name="Channer S."/>
            <person name="Cheshatsang Y."/>
            <person name="Chuda L."/>
            <person name="Citroen M."/>
            <person name="Collymore A."/>
            <person name="Cooke P."/>
            <person name="Costello M."/>
            <person name="D'Aco K."/>
            <person name="Daza R."/>
            <person name="De Haan G."/>
            <person name="DeGray S."/>
            <person name="DeMaso C."/>
            <person name="Dhargay N."/>
            <person name="Dooley K."/>
            <person name="Dooley E."/>
            <person name="Doricent M."/>
            <person name="Dorje P."/>
            <person name="Dorjee K."/>
            <person name="Dupes A."/>
            <person name="Elong R."/>
            <person name="Falk J."/>
            <person name="Farina A."/>
            <person name="Faro S."/>
            <person name="Ferguson D."/>
            <person name="Fisher S."/>
            <person name="Foley C.D."/>
            <person name="Franke A."/>
            <person name="Friedrich D."/>
            <person name="Gadbois L."/>
            <person name="Gearin G."/>
            <person name="Gearin C.R."/>
            <person name="Giannoukos G."/>
            <person name="Goode T."/>
            <person name="Graham J."/>
            <person name="Grandbois E."/>
            <person name="Grewal S."/>
            <person name="Gyaltsen K."/>
            <person name="Hafez N."/>
            <person name="Hagos B."/>
            <person name="Hall J."/>
            <person name="Henson C."/>
            <person name="Hollinger A."/>
            <person name="Honan T."/>
            <person name="Huard M.D."/>
            <person name="Hughes L."/>
            <person name="Hurhula B."/>
            <person name="Husby M.E."/>
            <person name="Kamat A."/>
            <person name="Kanga B."/>
            <person name="Kashin S."/>
            <person name="Khazanovich D."/>
            <person name="Kisner P."/>
            <person name="Lance K."/>
            <person name="Lara M."/>
            <person name="Lee W."/>
            <person name="Lennon N."/>
            <person name="Letendre F."/>
            <person name="LeVine R."/>
            <person name="Lipovsky A."/>
            <person name="Liu X."/>
            <person name="Liu J."/>
            <person name="Liu S."/>
            <person name="Lokyitsang T."/>
            <person name="Lokyitsang Y."/>
            <person name="Lubonja R."/>
            <person name="Lui A."/>
            <person name="MacDonald P."/>
            <person name="Magnisalis V."/>
            <person name="Maru K."/>
            <person name="Matthews C."/>
            <person name="McCusker W."/>
            <person name="McDonough S."/>
            <person name="Mehta T."/>
            <person name="Meldrim J."/>
            <person name="Meneus L."/>
            <person name="Mihai O."/>
            <person name="Mihalev A."/>
            <person name="Mihova T."/>
            <person name="Mittelman R."/>
            <person name="Mlenga V."/>
            <person name="Montmayeur A."/>
            <person name="Mulrain L."/>
            <person name="Navidi A."/>
            <person name="Naylor J."/>
            <person name="Negash T."/>
            <person name="Nguyen T."/>
            <person name="Nguyen N."/>
            <person name="Nicol R."/>
            <person name="Norbu C."/>
            <person name="Norbu N."/>
            <person name="Novod N."/>
            <person name="O'Neill B."/>
            <person name="Osman S."/>
            <person name="Markiewicz E."/>
            <person name="Oyono O.L."/>
            <person name="Patti C."/>
            <person name="Phunkhang P."/>
            <person name="Pierre F."/>
            <person name="Priest M."/>
            <person name="Raghuraman S."/>
            <person name="Rege F."/>
            <person name="Reyes R."/>
            <person name="Rise C."/>
            <person name="Rogov P."/>
            <person name="Ross K."/>
            <person name="Ryan E."/>
            <person name="Settipalli S."/>
            <person name="Shea T."/>
            <person name="Sherpa N."/>
            <person name="Shi L."/>
            <person name="Shih D."/>
            <person name="Sparrow T."/>
            <person name="Spaulding J."/>
            <person name="Stalker J."/>
            <person name="Stange-Thomann N."/>
            <person name="Stavropoulos S."/>
            <person name="Stone C."/>
            <person name="Strader C."/>
            <person name="Tesfaye S."/>
            <person name="Thomson T."/>
            <person name="Thoulutsang Y."/>
            <person name="Thoulutsang D."/>
            <person name="Topham K."/>
            <person name="Topping I."/>
            <person name="Tsamla T."/>
            <person name="Vassiliev H."/>
            <person name="Vo A."/>
            <person name="Wangchuk T."/>
            <person name="Wangdi T."/>
            <person name="Weiand M."/>
            <person name="Wilkinson J."/>
            <person name="Wilson A."/>
            <person name="Yadav S."/>
            <person name="Young G."/>
            <person name="Yu Q."/>
            <person name="Zembek L."/>
            <person name="Zhong D."/>
            <person name="Zimmer A."/>
            <person name="Zwirko Z."/>
            <person name="Jaffe D.B."/>
            <person name="Alvarez P."/>
            <person name="Brockman W."/>
            <person name="Butler J."/>
            <person name="Chin C."/>
            <person name="Gnerre S."/>
            <person name="Grabherr M."/>
            <person name="Kleber M."/>
            <person name="Mauceli E."/>
            <person name="MacCallum I."/>
        </authorList>
    </citation>
    <scope>NUCLEOTIDE SEQUENCE [LARGE SCALE GENOMIC DNA]</scope>
    <source>
        <strain evidence="17">Tai18E2 / Tucson 14021-0261.01</strain>
    </source>
</reference>
<dbReference type="SUPFAM" id="SSF47473">
    <property type="entry name" value="EF-hand"/>
    <property type="match status" value="1"/>
</dbReference>
<evidence type="ECO:0000256" key="1">
    <source>
        <dbReference type="ARBA" id="ARBA00001974"/>
    </source>
</evidence>
<comment type="pathway">
    <text evidence="3">Polyol metabolism; glycerol degradation.</text>
</comment>
<evidence type="ECO:0000256" key="2">
    <source>
        <dbReference type="ARBA" id="ARBA00004173"/>
    </source>
</evidence>
<dbReference type="HOGENOM" id="CLU_015740_3_1_1"/>
<dbReference type="Pfam" id="PF01266">
    <property type="entry name" value="DAO"/>
    <property type="match status" value="1"/>
</dbReference>
<evidence type="ECO:0000256" key="10">
    <source>
        <dbReference type="ARBA" id="ARBA00022837"/>
    </source>
</evidence>
<evidence type="ECO:0000256" key="12">
    <source>
        <dbReference type="ARBA" id="ARBA00023002"/>
    </source>
</evidence>
<dbReference type="InterPro" id="IPR036188">
    <property type="entry name" value="FAD/NAD-bd_sf"/>
</dbReference>
<dbReference type="PANTHER" id="PTHR11985:SF15">
    <property type="entry name" value="GLYCEROL-3-PHOSPHATE DEHYDROGENASE, MITOCHONDRIAL"/>
    <property type="match status" value="1"/>
</dbReference>
<evidence type="ECO:0000256" key="11">
    <source>
        <dbReference type="ARBA" id="ARBA00022946"/>
    </source>
</evidence>
<keyword evidence="6 14" id="KW-0285">Flavoprotein</keyword>
<keyword evidence="9" id="KW-0274">FAD</keyword>
<keyword evidence="13" id="KW-0496">Mitochondrion</keyword>
<evidence type="ECO:0000256" key="13">
    <source>
        <dbReference type="ARBA" id="ARBA00023128"/>
    </source>
</evidence>
<accession>B4P1R5</accession>
<dbReference type="EMBL" id="CM000157">
    <property type="protein sequence ID" value="EDW89201.2"/>
    <property type="molecule type" value="Genomic_DNA"/>
</dbReference>
<comment type="subcellular location">
    <subcellularLocation>
        <location evidence="2">Mitochondrion</location>
    </subcellularLocation>
</comment>
<keyword evidence="12 14" id="KW-0560">Oxidoreductase</keyword>
<comment type="catalytic activity">
    <reaction evidence="14">
        <text>a quinone + sn-glycerol 3-phosphate = dihydroxyacetone phosphate + a quinol</text>
        <dbReference type="Rhea" id="RHEA:18977"/>
        <dbReference type="ChEBI" id="CHEBI:24646"/>
        <dbReference type="ChEBI" id="CHEBI:57597"/>
        <dbReference type="ChEBI" id="CHEBI:57642"/>
        <dbReference type="ChEBI" id="CHEBI:132124"/>
        <dbReference type="EC" id="1.1.5.3"/>
    </reaction>
</comment>